<dbReference type="STRING" id="512763.DC20_15175"/>
<accession>A0A0P0CZU3</accession>
<keyword evidence="2" id="KW-1185">Reference proteome</keyword>
<protein>
    <submittedName>
        <fullName evidence="1">Uncharacterized protein</fullName>
    </submittedName>
</protein>
<evidence type="ECO:0000313" key="1">
    <source>
        <dbReference type="EMBL" id="ALJ00069.1"/>
    </source>
</evidence>
<dbReference type="EMBL" id="CP012643">
    <property type="protein sequence ID" value="ALJ00069.1"/>
    <property type="molecule type" value="Genomic_DNA"/>
</dbReference>
<dbReference type="AlphaFoldDB" id="A0A0P0CZU3"/>
<name>A0A0P0CZU3_9BACT</name>
<gene>
    <name evidence="1" type="ORF">DC20_15175</name>
</gene>
<dbReference type="InterPro" id="IPR021913">
    <property type="entry name" value="DUF3526"/>
</dbReference>
<reference evidence="1 2" key="1">
    <citation type="submission" date="2015-08" db="EMBL/GenBank/DDBJ databases">
        <title>Complete genome sequence of Rufibacter tibetensis strain 1351t, a radiation-resistant bacterium from tibet plateau.</title>
        <authorList>
            <person name="Dai J."/>
        </authorList>
    </citation>
    <scope>NUCLEOTIDE SEQUENCE [LARGE SCALE GENOMIC DNA]</scope>
    <source>
        <strain evidence="1 2">1351</strain>
    </source>
</reference>
<dbReference type="KEGG" id="rti:DC20_15175"/>
<organism evidence="1 2">
    <name type="scientific">Rufibacter tibetensis</name>
    <dbReference type="NCBI Taxonomy" id="512763"/>
    <lineage>
        <taxon>Bacteria</taxon>
        <taxon>Pseudomonadati</taxon>
        <taxon>Bacteroidota</taxon>
        <taxon>Cytophagia</taxon>
        <taxon>Cytophagales</taxon>
        <taxon>Hymenobacteraceae</taxon>
        <taxon>Rufibacter</taxon>
    </lineage>
</organism>
<dbReference type="Proteomes" id="UP000061382">
    <property type="component" value="Chromosome"/>
</dbReference>
<evidence type="ECO:0000313" key="2">
    <source>
        <dbReference type="Proteomes" id="UP000061382"/>
    </source>
</evidence>
<dbReference type="Pfam" id="PF12040">
    <property type="entry name" value="DUF3526"/>
    <property type="match status" value="1"/>
</dbReference>
<sequence length="183" mass="21267">MLSVWLLLTIIIPALLNVYVFIRQPVPQALALTIKQREVVHSGWDKPKRETMEAFFVRYQQYRDTAEIQGRFAWKWYYAFHLRGDMAVENLAKEYQSSLKARHDLVQHLNVLSVPVNVQGIFNAMAGSDLPSYLQFLQSATRYHDALREFYYPFCSTRWASPTLITPGNPNTVSPVLQTCLRR</sequence>
<dbReference type="PATRIC" id="fig|512763.3.peg.3338"/>
<proteinExistence type="predicted"/>